<protein>
    <recommendedName>
        <fullName evidence="4">HTH hxlR-type domain-containing protein</fullName>
    </recommendedName>
</protein>
<evidence type="ECO:0000256" key="1">
    <source>
        <dbReference type="ARBA" id="ARBA00023015"/>
    </source>
</evidence>
<gene>
    <name evidence="5" type="ORF">OO17_07935</name>
</gene>
<dbReference type="PROSITE" id="PS51118">
    <property type="entry name" value="HTH_HXLR"/>
    <property type="match status" value="1"/>
</dbReference>
<accession>A0A0D7EXL1</accession>
<name>A0A0D7EXL1_RHOPL</name>
<keyword evidence="3" id="KW-0804">Transcription</keyword>
<evidence type="ECO:0000256" key="3">
    <source>
        <dbReference type="ARBA" id="ARBA00023163"/>
    </source>
</evidence>
<dbReference type="AlphaFoldDB" id="A0A0D7EXL1"/>
<sequence length="124" mass="14120">MPKRAKDEPIRCAIESVIDVIGGRWKCVVLFHLRDGKKRFGELHRLLPNVTQRMLTLSLRELEADGLVERTVYAEVPPRVEYALTTWGKSLEPTLAAMREWGDRYKRRLDAISDSTARRASGGA</sequence>
<dbReference type="RefSeq" id="WP_044408265.1">
    <property type="nucleotide sequence ID" value="NZ_JXXE01000154.1"/>
</dbReference>
<evidence type="ECO:0000313" key="6">
    <source>
        <dbReference type="Proteomes" id="UP000032515"/>
    </source>
</evidence>
<dbReference type="EMBL" id="JXXE01000154">
    <property type="protein sequence ID" value="KIZ45351.1"/>
    <property type="molecule type" value="Genomic_DNA"/>
</dbReference>
<dbReference type="GO" id="GO:0003677">
    <property type="term" value="F:DNA binding"/>
    <property type="evidence" value="ECO:0007669"/>
    <property type="project" value="UniProtKB-KW"/>
</dbReference>
<evidence type="ECO:0000313" key="5">
    <source>
        <dbReference type="EMBL" id="KIZ45351.1"/>
    </source>
</evidence>
<dbReference type="PATRIC" id="fig|1076.23.peg.838"/>
<keyword evidence="1" id="KW-0805">Transcription regulation</keyword>
<feature type="domain" description="HTH hxlR-type" evidence="4">
    <location>
        <begin position="12"/>
        <end position="110"/>
    </location>
</feature>
<dbReference type="InterPro" id="IPR002577">
    <property type="entry name" value="HTH_HxlR"/>
</dbReference>
<dbReference type="PANTHER" id="PTHR33204">
    <property type="entry name" value="TRANSCRIPTIONAL REGULATOR, MARR FAMILY"/>
    <property type="match status" value="1"/>
</dbReference>
<dbReference type="InterPro" id="IPR036388">
    <property type="entry name" value="WH-like_DNA-bd_sf"/>
</dbReference>
<evidence type="ECO:0000256" key="2">
    <source>
        <dbReference type="ARBA" id="ARBA00023125"/>
    </source>
</evidence>
<evidence type="ECO:0000259" key="4">
    <source>
        <dbReference type="PROSITE" id="PS51118"/>
    </source>
</evidence>
<dbReference type="Pfam" id="PF01638">
    <property type="entry name" value="HxlR"/>
    <property type="match status" value="1"/>
</dbReference>
<proteinExistence type="predicted"/>
<dbReference type="InterPro" id="IPR036390">
    <property type="entry name" value="WH_DNA-bd_sf"/>
</dbReference>
<dbReference type="OrthoDB" id="9800350at2"/>
<reference evidence="5 6" key="1">
    <citation type="submission" date="2014-11" db="EMBL/GenBank/DDBJ databases">
        <title>Genomics and ecophysiology of heterotrophic nitrogen fixing bacteria isolated from estuarine surface water.</title>
        <authorList>
            <person name="Bentzon-Tilia M."/>
            <person name="Severin I."/>
            <person name="Hansen L.H."/>
            <person name="Riemann L."/>
        </authorList>
    </citation>
    <scope>NUCLEOTIDE SEQUENCE [LARGE SCALE GENOMIC DNA]</scope>
    <source>
        <strain evidence="5 6">BAL398</strain>
    </source>
</reference>
<organism evidence="5 6">
    <name type="scientific">Rhodopseudomonas palustris</name>
    <dbReference type="NCBI Taxonomy" id="1076"/>
    <lineage>
        <taxon>Bacteria</taxon>
        <taxon>Pseudomonadati</taxon>
        <taxon>Pseudomonadota</taxon>
        <taxon>Alphaproteobacteria</taxon>
        <taxon>Hyphomicrobiales</taxon>
        <taxon>Nitrobacteraceae</taxon>
        <taxon>Rhodopseudomonas</taxon>
    </lineage>
</organism>
<keyword evidence="2" id="KW-0238">DNA-binding</keyword>
<comment type="caution">
    <text evidence="5">The sequence shown here is derived from an EMBL/GenBank/DDBJ whole genome shotgun (WGS) entry which is preliminary data.</text>
</comment>
<dbReference type="Gene3D" id="1.10.10.10">
    <property type="entry name" value="Winged helix-like DNA-binding domain superfamily/Winged helix DNA-binding domain"/>
    <property type="match status" value="1"/>
</dbReference>
<dbReference type="SUPFAM" id="SSF46785">
    <property type="entry name" value="Winged helix' DNA-binding domain"/>
    <property type="match status" value="1"/>
</dbReference>
<dbReference type="PANTHER" id="PTHR33204:SF29">
    <property type="entry name" value="TRANSCRIPTIONAL REGULATOR"/>
    <property type="match status" value="1"/>
</dbReference>
<dbReference type="Proteomes" id="UP000032515">
    <property type="component" value="Unassembled WGS sequence"/>
</dbReference>